<dbReference type="PANTHER" id="PTHR43201">
    <property type="entry name" value="ACYL-COA SYNTHETASE"/>
    <property type="match status" value="1"/>
</dbReference>
<dbReference type="NCBIfam" id="NF004837">
    <property type="entry name" value="PRK06187.1"/>
    <property type="match status" value="1"/>
</dbReference>
<dbReference type="FunFam" id="3.30.300.30:FF:000008">
    <property type="entry name" value="2,3-dihydroxybenzoate-AMP ligase"/>
    <property type="match status" value="1"/>
</dbReference>
<feature type="domain" description="AMP-binding enzyme C-terminal" evidence="4">
    <location>
        <begin position="423"/>
        <end position="498"/>
    </location>
</feature>
<gene>
    <name evidence="6" type="ORF">D5F11_022125</name>
    <name evidence="5" type="ORF">J6TS1_29680</name>
</gene>
<reference evidence="6 7" key="1">
    <citation type="submission" date="2018-12" db="EMBL/GenBank/DDBJ databases">
        <authorList>
            <person name="Sun L."/>
            <person name="Chen Z."/>
        </authorList>
    </citation>
    <scope>NUCLEOTIDE SEQUENCE [LARGE SCALE GENOMIC DNA]</scope>
    <source>
        <strain evidence="6 7">LMG 29736</strain>
    </source>
</reference>
<dbReference type="Gene3D" id="3.30.300.30">
    <property type="match status" value="1"/>
</dbReference>
<proteinExistence type="inferred from homology"/>
<dbReference type="PANTHER" id="PTHR43201:SF5">
    <property type="entry name" value="MEDIUM-CHAIN ACYL-COA LIGASE ACSF2, MITOCHONDRIAL"/>
    <property type="match status" value="1"/>
</dbReference>
<feature type="domain" description="AMP-dependent synthetase/ligase" evidence="3">
    <location>
        <begin position="17"/>
        <end position="371"/>
    </location>
</feature>
<name>A0A429X2P0_SIMTE</name>
<reference evidence="5 8" key="2">
    <citation type="submission" date="2021-03" db="EMBL/GenBank/DDBJ databases">
        <title>Antimicrobial resistance genes in bacteria isolated from Japanese honey, and their potential for conferring macrolide and lincosamide resistance in the American foulbrood pathogen Paenibacillus larvae.</title>
        <authorList>
            <person name="Okamoto M."/>
            <person name="Kumagai M."/>
            <person name="Kanamori H."/>
            <person name="Takamatsu D."/>
        </authorList>
    </citation>
    <scope>NUCLEOTIDE SEQUENCE [LARGE SCALE GENOMIC DNA]</scope>
    <source>
        <strain evidence="5 8">J6TS1</strain>
    </source>
</reference>
<evidence type="ECO:0000256" key="1">
    <source>
        <dbReference type="ARBA" id="ARBA00006432"/>
    </source>
</evidence>
<evidence type="ECO:0000313" key="6">
    <source>
        <dbReference type="EMBL" id="RST57520.1"/>
    </source>
</evidence>
<evidence type="ECO:0000313" key="5">
    <source>
        <dbReference type="EMBL" id="GIN97098.1"/>
    </source>
</evidence>
<dbReference type="AlphaFoldDB" id="A0A429X2P0"/>
<accession>A0A429X2P0</accession>
<dbReference type="EMBL" id="QYTW02000032">
    <property type="protein sequence ID" value="RST57520.1"/>
    <property type="molecule type" value="Genomic_DNA"/>
</dbReference>
<dbReference type="RefSeq" id="WP_120118536.1">
    <property type="nucleotide sequence ID" value="NZ_BORJ01000007.1"/>
</dbReference>
<keyword evidence="8" id="KW-1185">Reference proteome</keyword>
<evidence type="ECO:0000256" key="2">
    <source>
        <dbReference type="ARBA" id="ARBA00022598"/>
    </source>
</evidence>
<dbReference type="SUPFAM" id="SSF56801">
    <property type="entry name" value="Acetyl-CoA synthetase-like"/>
    <property type="match status" value="1"/>
</dbReference>
<dbReference type="GO" id="GO:0031956">
    <property type="term" value="F:medium-chain fatty acid-CoA ligase activity"/>
    <property type="evidence" value="ECO:0007669"/>
    <property type="project" value="TreeGrafter"/>
</dbReference>
<dbReference type="Gene3D" id="3.40.50.12780">
    <property type="entry name" value="N-terminal domain of ligase-like"/>
    <property type="match status" value="1"/>
</dbReference>
<dbReference type="Proteomes" id="UP000680670">
    <property type="component" value="Unassembled WGS sequence"/>
</dbReference>
<dbReference type="InterPro" id="IPR025110">
    <property type="entry name" value="AMP-bd_C"/>
</dbReference>
<dbReference type="PROSITE" id="PS00455">
    <property type="entry name" value="AMP_BINDING"/>
    <property type="match status" value="1"/>
</dbReference>
<evidence type="ECO:0000259" key="3">
    <source>
        <dbReference type="Pfam" id="PF00501"/>
    </source>
</evidence>
<dbReference type="GO" id="GO:0006631">
    <property type="term" value="P:fatty acid metabolic process"/>
    <property type="evidence" value="ECO:0007669"/>
    <property type="project" value="TreeGrafter"/>
</dbReference>
<evidence type="ECO:0000259" key="4">
    <source>
        <dbReference type="Pfam" id="PF13193"/>
    </source>
</evidence>
<dbReference type="InterPro" id="IPR000873">
    <property type="entry name" value="AMP-dep_synth/lig_dom"/>
</dbReference>
<dbReference type="EMBL" id="BORJ01000007">
    <property type="protein sequence ID" value="GIN97098.1"/>
    <property type="molecule type" value="Genomic_DNA"/>
</dbReference>
<dbReference type="InterPro" id="IPR042099">
    <property type="entry name" value="ANL_N_sf"/>
</dbReference>
<comment type="similarity">
    <text evidence="1">Belongs to the ATP-dependent AMP-binding enzyme family.</text>
</comment>
<dbReference type="Proteomes" id="UP000287296">
    <property type="component" value="Unassembled WGS sequence"/>
</dbReference>
<dbReference type="InterPro" id="IPR020845">
    <property type="entry name" value="AMP-binding_CS"/>
</dbReference>
<evidence type="ECO:0000313" key="8">
    <source>
        <dbReference type="Proteomes" id="UP000680670"/>
    </source>
</evidence>
<keyword evidence="2 6" id="KW-0436">Ligase</keyword>
<protein>
    <submittedName>
        <fullName evidence="6">Long-chain-fatty-acid--CoA ligase</fullName>
    </submittedName>
</protein>
<dbReference type="InterPro" id="IPR045851">
    <property type="entry name" value="AMP-bd_C_sf"/>
</dbReference>
<sequence length="518" mass="57368">MNKLQSTLNVSNTLKLTAKRFFDKEAIVDGAKRITYGALDQDVTSLARGLVSLGVKSGDRVGVALKNSTEFITAFFAIARAGAVLIPLNPFFSKEECSYIVQQTGAKVLFCGEKGYFVELQKEITTLNEIISVGFQEEGLVQYDELLARQNLEAAFQVEPKEDLFAILFTSGTTGRPKGAMLTHENVLFSTMSAAKVMECTEEDIFLIPNPLFHIFGITFILRSTFCGGKLVMMEKYSVTKALELIEAEKVTVHPGVPTMFILELNSPDFKKYDLSSLRTGEMAAAPCPVEVVERIRKEMNCNVLVAYGMTETSATLTITSFEDTDQLRAETVGRAIPGVELKIVDENRAECPVGKVGELACRGPGVTKGYDNMPEETATAIDHEGWFYSGDLAAMDEKGYVRIVGRKKEMIIKGGFNIYPREIEESLHKHPDIVDAAVIGLPDDIYGEVTCACVVAKEGVDLEQESLQEYIQERFVKYKVPDKFIIMDNLPVTASGKISKLKLTEELKKRLNSHEHN</sequence>
<dbReference type="Pfam" id="PF00501">
    <property type="entry name" value="AMP-binding"/>
    <property type="match status" value="1"/>
</dbReference>
<comment type="caution">
    <text evidence="6">The sequence shown here is derived from an EMBL/GenBank/DDBJ whole genome shotgun (WGS) entry which is preliminary data.</text>
</comment>
<organism evidence="6 7">
    <name type="scientific">Siminovitchia terrae</name>
    <name type="common">Bacillus terrae</name>
    <dbReference type="NCBI Taxonomy" id="1914933"/>
    <lineage>
        <taxon>Bacteria</taxon>
        <taxon>Bacillati</taxon>
        <taxon>Bacillota</taxon>
        <taxon>Bacilli</taxon>
        <taxon>Bacillales</taxon>
        <taxon>Bacillaceae</taxon>
        <taxon>Siminovitchia</taxon>
    </lineage>
</organism>
<evidence type="ECO:0000313" key="7">
    <source>
        <dbReference type="Proteomes" id="UP000287296"/>
    </source>
</evidence>
<dbReference type="OrthoDB" id="9803968at2"/>
<dbReference type="Pfam" id="PF13193">
    <property type="entry name" value="AMP-binding_C"/>
    <property type="match status" value="1"/>
</dbReference>